<keyword evidence="3" id="KW-1185">Reference proteome</keyword>
<accession>A0A918SZ97</accession>
<dbReference type="RefSeq" id="WP_189455250.1">
    <property type="nucleotide sequence ID" value="NZ_BMYD01000002.1"/>
</dbReference>
<dbReference type="InterPro" id="IPR011659">
    <property type="entry name" value="WD40"/>
</dbReference>
<dbReference type="Proteomes" id="UP000646426">
    <property type="component" value="Unassembled WGS sequence"/>
</dbReference>
<evidence type="ECO:0000256" key="1">
    <source>
        <dbReference type="SAM" id="SignalP"/>
    </source>
</evidence>
<sequence>MHITIACLCLAAAAATTTADASPVRLDVSSERSDYNLSTSADGQRRVFARSDAQFENARIFESVRSATGWSAPQPIAFTDTRWRDSDPWLTPDGRTLYFISDRPTPSRGERHDLDLWRAHRTDDGWSAPEHLGDAVNSVGEELGPELHGDTLYFASSRAGGLGGLDIYAARVEGGRIEAAQPLPAPLNSATSESDLTFTADGRTAVFWRVVDRRLLLHTAQRDGEGWSTPAPLGAAANPGPMQITPAFAADGRSLTFASDAPRAGQGAGLFDVYEVRWPLE</sequence>
<dbReference type="AlphaFoldDB" id="A0A918SZ97"/>
<evidence type="ECO:0000313" key="3">
    <source>
        <dbReference type="Proteomes" id="UP000646426"/>
    </source>
</evidence>
<feature type="signal peptide" evidence="1">
    <location>
        <begin position="1"/>
        <end position="21"/>
    </location>
</feature>
<keyword evidence="1" id="KW-0732">Signal</keyword>
<evidence type="ECO:0008006" key="4">
    <source>
        <dbReference type="Google" id="ProtNLM"/>
    </source>
</evidence>
<dbReference type="Gene3D" id="2.120.10.30">
    <property type="entry name" value="TolB, C-terminal domain"/>
    <property type="match status" value="2"/>
</dbReference>
<feature type="chain" id="PRO_5037080521" description="WD40 repeat protein" evidence="1">
    <location>
        <begin position="22"/>
        <end position="281"/>
    </location>
</feature>
<dbReference type="InterPro" id="IPR011042">
    <property type="entry name" value="6-blade_b-propeller_TolB-like"/>
</dbReference>
<dbReference type="EMBL" id="BMYD01000002">
    <property type="protein sequence ID" value="GHA79530.1"/>
    <property type="molecule type" value="Genomic_DNA"/>
</dbReference>
<dbReference type="SUPFAM" id="SSF82171">
    <property type="entry name" value="DPP6 N-terminal domain-like"/>
    <property type="match status" value="1"/>
</dbReference>
<proteinExistence type="predicted"/>
<gene>
    <name evidence="2" type="ORF">GCM10007067_16310</name>
</gene>
<evidence type="ECO:0000313" key="2">
    <source>
        <dbReference type="EMBL" id="GHA79530.1"/>
    </source>
</evidence>
<reference evidence="2" key="2">
    <citation type="submission" date="2020-09" db="EMBL/GenBank/DDBJ databases">
        <authorList>
            <person name="Sun Q."/>
            <person name="Kim S."/>
        </authorList>
    </citation>
    <scope>NUCLEOTIDE SEQUENCE</scope>
    <source>
        <strain evidence="2">KCTC 23077</strain>
    </source>
</reference>
<dbReference type="Pfam" id="PF07676">
    <property type="entry name" value="PD40"/>
    <property type="match status" value="3"/>
</dbReference>
<protein>
    <recommendedName>
        <fullName evidence="4">WD40 repeat protein</fullName>
    </recommendedName>
</protein>
<reference evidence="2" key="1">
    <citation type="journal article" date="2014" name="Int. J. Syst. Evol. Microbiol.">
        <title>Complete genome sequence of Corynebacterium casei LMG S-19264T (=DSM 44701T), isolated from a smear-ripened cheese.</title>
        <authorList>
            <consortium name="US DOE Joint Genome Institute (JGI-PGF)"/>
            <person name="Walter F."/>
            <person name="Albersmeier A."/>
            <person name="Kalinowski J."/>
            <person name="Ruckert C."/>
        </authorList>
    </citation>
    <scope>NUCLEOTIDE SEQUENCE</scope>
    <source>
        <strain evidence="2">KCTC 23077</strain>
    </source>
</reference>
<comment type="caution">
    <text evidence="2">The sequence shown here is derived from an EMBL/GenBank/DDBJ whole genome shotgun (WGS) entry which is preliminary data.</text>
</comment>
<name>A0A918SZ97_9GAMM</name>
<organism evidence="2 3">
    <name type="scientific">Cognatilysobacter bugurensis</name>
    <dbReference type="NCBI Taxonomy" id="543356"/>
    <lineage>
        <taxon>Bacteria</taxon>
        <taxon>Pseudomonadati</taxon>
        <taxon>Pseudomonadota</taxon>
        <taxon>Gammaproteobacteria</taxon>
        <taxon>Lysobacterales</taxon>
        <taxon>Lysobacteraceae</taxon>
        <taxon>Cognatilysobacter</taxon>
    </lineage>
</organism>